<dbReference type="SUPFAM" id="SSF52540">
    <property type="entry name" value="P-loop containing nucleoside triphosphate hydrolases"/>
    <property type="match status" value="1"/>
</dbReference>
<keyword evidence="4 10" id="KW-0227">DNA damage</keyword>
<comment type="caution">
    <text evidence="16">The sequence shown here is derived from an EMBL/GenBank/DDBJ whole genome shotgun (WGS) entry which is preliminary data.</text>
</comment>
<evidence type="ECO:0000256" key="11">
    <source>
        <dbReference type="RuleBase" id="RU000526"/>
    </source>
</evidence>
<feature type="compositionally biased region" description="Basic and acidic residues" evidence="13">
    <location>
        <begin position="1"/>
        <end position="13"/>
    </location>
</feature>
<reference evidence="16 17" key="1">
    <citation type="submission" date="2019-03" db="EMBL/GenBank/DDBJ databases">
        <title>Genomic Encyclopedia of Type Strains, Phase IV (KMG-IV): sequencing the most valuable type-strain genomes for metagenomic binning, comparative biology and taxonomic classification.</title>
        <authorList>
            <person name="Goeker M."/>
        </authorList>
    </citation>
    <scope>NUCLEOTIDE SEQUENCE [LARGE SCALE GENOMIC DNA]</scope>
    <source>
        <strain evidence="16 17">DSM 100059</strain>
    </source>
</reference>
<keyword evidence="7 10" id="KW-0233">DNA recombination</keyword>
<dbReference type="InterPro" id="IPR003593">
    <property type="entry name" value="AAA+_ATPase"/>
</dbReference>
<evidence type="ECO:0000256" key="3">
    <source>
        <dbReference type="ARBA" id="ARBA00022741"/>
    </source>
</evidence>
<dbReference type="GO" id="GO:0009432">
    <property type="term" value="P:SOS response"/>
    <property type="evidence" value="ECO:0007669"/>
    <property type="project" value="UniProtKB-UniRule"/>
</dbReference>
<evidence type="ECO:0000256" key="5">
    <source>
        <dbReference type="ARBA" id="ARBA00022840"/>
    </source>
</evidence>
<comment type="similarity">
    <text evidence="1 10 12">Belongs to the RecA family.</text>
</comment>
<dbReference type="Gene3D" id="3.40.50.300">
    <property type="entry name" value="P-loop containing nucleotide triphosphate hydrolases"/>
    <property type="match status" value="1"/>
</dbReference>
<comment type="subcellular location">
    <subcellularLocation>
        <location evidence="10">Cytoplasm</location>
    </subcellularLocation>
</comment>
<dbReference type="InterPro" id="IPR023400">
    <property type="entry name" value="RecA_C_sf"/>
</dbReference>
<dbReference type="GO" id="GO:0006281">
    <property type="term" value="P:DNA repair"/>
    <property type="evidence" value="ECO:0007669"/>
    <property type="project" value="UniProtKB-UniRule"/>
</dbReference>
<dbReference type="InterPro" id="IPR027417">
    <property type="entry name" value="P-loop_NTPase"/>
</dbReference>
<protein>
    <recommendedName>
        <fullName evidence="2 10">Protein RecA</fullName>
    </recommendedName>
    <alternativeName>
        <fullName evidence="10 11">Recombinase A</fullName>
    </alternativeName>
</protein>
<dbReference type="GO" id="GO:0005524">
    <property type="term" value="F:ATP binding"/>
    <property type="evidence" value="ECO:0007669"/>
    <property type="project" value="UniProtKB-UniRule"/>
</dbReference>
<dbReference type="NCBIfam" id="TIGR02012">
    <property type="entry name" value="tigrfam_recA"/>
    <property type="match status" value="1"/>
</dbReference>
<feature type="binding site" evidence="10">
    <location>
        <begin position="84"/>
        <end position="91"/>
    </location>
    <ligand>
        <name>ATP</name>
        <dbReference type="ChEBI" id="CHEBI:30616"/>
    </ligand>
</feature>
<dbReference type="PROSITE" id="PS00321">
    <property type="entry name" value="RECA_1"/>
    <property type="match status" value="1"/>
</dbReference>
<dbReference type="PROSITE" id="PS50163">
    <property type="entry name" value="RECA_3"/>
    <property type="match status" value="1"/>
</dbReference>
<comment type="function">
    <text evidence="10">Can catalyze the hydrolysis of ATP in the presence of single-stranded DNA, the ATP-dependent uptake of single-stranded DNA by duplex DNA, and the ATP-dependent hybridization of homologous single-stranded DNAs. It interacts with LexA causing its activation and leading to its autocatalytic cleavage.</text>
</comment>
<dbReference type="SUPFAM" id="SSF54752">
    <property type="entry name" value="RecA protein, C-terminal domain"/>
    <property type="match status" value="1"/>
</dbReference>
<dbReference type="HAMAP" id="MF_00268">
    <property type="entry name" value="RecA"/>
    <property type="match status" value="1"/>
</dbReference>
<feature type="domain" description="RecA family profile 2" evidence="15">
    <location>
        <begin position="218"/>
        <end position="291"/>
    </location>
</feature>
<gene>
    <name evidence="10" type="primary">recA</name>
    <name evidence="16" type="ORF">EDB95_0603</name>
</gene>
<dbReference type="InterPro" id="IPR049428">
    <property type="entry name" value="RecA-like_N"/>
</dbReference>
<dbReference type="PANTHER" id="PTHR45900:SF1">
    <property type="entry name" value="MITOCHONDRIAL DNA REPAIR PROTEIN RECA HOMOLOG-RELATED"/>
    <property type="match status" value="1"/>
</dbReference>
<keyword evidence="3 10" id="KW-0547">Nucleotide-binding</keyword>
<dbReference type="GO" id="GO:0006310">
    <property type="term" value="P:DNA recombination"/>
    <property type="evidence" value="ECO:0007669"/>
    <property type="project" value="UniProtKB-UniRule"/>
</dbReference>
<organism evidence="16 17">
    <name type="scientific">Dinghuibacter silviterrae</name>
    <dbReference type="NCBI Taxonomy" id="1539049"/>
    <lineage>
        <taxon>Bacteria</taxon>
        <taxon>Pseudomonadati</taxon>
        <taxon>Bacteroidota</taxon>
        <taxon>Chitinophagia</taxon>
        <taxon>Chitinophagales</taxon>
        <taxon>Chitinophagaceae</taxon>
        <taxon>Dinghuibacter</taxon>
    </lineage>
</organism>
<evidence type="ECO:0000256" key="2">
    <source>
        <dbReference type="ARBA" id="ARBA00015553"/>
    </source>
</evidence>
<keyword evidence="17" id="KW-1185">Reference proteome</keyword>
<accession>A0A4R8DNK4</accession>
<dbReference type="PROSITE" id="PS50162">
    <property type="entry name" value="RECA_2"/>
    <property type="match status" value="1"/>
</dbReference>
<dbReference type="EMBL" id="SODV01000001">
    <property type="protein sequence ID" value="TDW99593.1"/>
    <property type="molecule type" value="Genomic_DNA"/>
</dbReference>
<evidence type="ECO:0000256" key="13">
    <source>
        <dbReference type="SAM" id="MobiDB-lite"/>
    </source>
</evidence>
<dbReference type="PANTHER" id="PTHR45900">
    <property type="entry name" value="RECA"/>
    <property type="match status" value="1"/>
</dbReference>
<evidence type="ECO:0000259" key="15">
    <source>
        <dbReference type="PROSITE" id="PS50163"/>
    </source>
</evidence>
<dbReference type="GO" id="GO:0140664">
    <property type="term" value="F:ATP-dependent DNA damage sensor activity"/>
    <property type="evidence" value="ECO:0007669"/>
    <property type="project" value="InterPro"/>
</dbReference>
<evidence type="ECO:0000259" key="14">
    <source>
        <dbReference type="PROSITE" id="PS50162"/>
    </source>
</evidence>
<sequence length="360" mass="38603">MAAHSDKSDKTNGQDKSTNNMSEKLKALKLTIDKIDKDFGKGSVMMMNERADKTLEVVSTGSLGLDVALGVGGFPRGRIVEIYGPESSGKTTIAIHAIAEAQKKGGICAIIDAEHAFDSSYAKRLGVDIDNLLISQPDYGEQALEIADRLILSGAVDVVVIDSVAALVPKGELEGEMGDSKMGLQARLMSQALRKLTATINKTNTICIFINQLREKIGVMFGNPETTTGGNALKFYASVRLDIRRSAQIKDGDEAVGNRVKVKVVKNKVAPPFRSAEFDIIFGEGISKVGEIVDMGVELGVIQKSGSWFSYDTNKLGQGRDAVKQLLTDNPELAAELETKIRAKLTEGQQPPAVPAPALN</sequence>
<proteinExistence type="inferred from homology"/>
<evidence type="ECO:0000256" key="1">
    <source>
        <dbReference type="ARBA" id="ARBA00009391"/>
    </source>
</evidence>
<evidence type="ECO:0000256" key="4">
    <source>
        <dbReference type="ARBA" id="ARBA00022763"/>
    </source>
</evidence>
<dbReference type="InterPro" id="IPR020584">
    <property type="entry name" value="DNA_recomb/repair_RecA_CS"/>
</dbReference>
<dbReference type="GO" id="GO:0003697">
    <property type="term" value="F:single-stranded DNA binding"/>
    <property type="evidence" value="ECO:0007669"/>
    <property type="project" value="UniProtKB-UniRule"/>
</dbReference>
<evidence type="ECO:0000256" key="9">
    <source>
        <dbReference type="ARBA" id="ARBA00023236"/>
    </source>
</evidence>
<keyword evidence="8 10" id="KW-0234">DNA repair</keyword>
<evidence type="ECO:0000256" key="6">
    <source>
        <dbReference type="ARBA" id="ARBA00023125"/>
    </source>
</evidence>
<dbReference type="Pfam" id="PF21096">
    <property type="entry name" value="RecA_C"/>
    <property type="match status" value="1"/>
</dbReference>
<dbReference type="InterPro" id="IPR049261">
    <property type="entry name" value="RecA-like_C"/>
</dbReference>
<name>A0A4R8DNK4_9BACT</name>
<evidence type="ECO:0000256" key="10">
    <source>
        <dbReference type="HAMAP-Rule" id="MF_00268"/>
    </source>
</evidence>
<keyword evidence="5 10" id="KW-0067">ATP-binding</keyword>
<feature type="region of interest" description="Disordered" evidence="13">
    <location>
        <begin position="1"/>
        <end position="20"/>
    </location>
</feature>
<dbReference type="Proteomes" id="UP000294498">
    <property type="component" value="Unassembled WGS sequence"/>
</dbReference>
<evidence type="ECO:0000313" key="17">
    <source>
        <dbReference type="Proteomes" id="UP000294498"/>
    </source>
</evidence>
<evidence type="ECO:0000256" key="8">
    <source>
        <dbReference type="ARBA" id="ARBA00023204"/>
    </source>
</evidence>
<dbReference type="Pfam" id="PF00154">
    <property type="entry name" value="RecA_N"/>
    <property type="match status" value="1"/>
</dbReference>
<dbReference type="GO" id="GO:0003684">
    <property type="term" value="F:damaged DNA binding"/>
    <property type="evidence" value="ECO:0007669"/>
    <property type="project" value="UniProtKB-UniRule"/>
</dbReference>
<dbReference type="CDD" id="cd00983">
    <property type="entry name" value="RecA"/>
    <property type="match status" value="1"/>
</dbReference>
<feature type="domain" description="RecA family profile 1" evidence="14">
    <location>
        <begin position="54"/>
        <end position="213"/>
    </location>
</feature>
<dbReference type="InterPro" id="IPR013765">
    <property type="entry name" value="DNA_recomb/repair_RecA"/>
</dbReference>
<dbReference type="AlphaFoldDB" id="A0A4R8DNK4"/>
<dbReference type="InterPro" id="IPR020588">
    <property type="entry name" value="RecA_ATP-bd"/>
</dbReference>
<keyword evidence="10" id="KW-0963">Cytoplasm</keyword>
<evidence type="ECO:0000256" key="12">
    <source>
        <dbReference type="RuleBase" id="RU004527"/>
    </source>
</evidence>
<dbReference type="PRINTS" id="PR00142">
    <property type="entry name" value="RECA"/>
</dbReference>
<keyword evidence="9 10" id="KW-0742">SOS response</keyword>
<dbReference type="FunFam" id="3.40.50.300:FF:000087">
    <property type="entry name" value="Recombinase RecA"/>
    <property type="match status" value="1"/>
</dbReference>
<evidence type="ECO:0000256" key="7">
    <source>
        <dbReference type="ARBA" id="ARBA00023172"/>
    </source>
</evidence>
<dbReference type="InterPro" id="IPR020587">
    <property type="entry name" value="RecA_monomer-monomer_interface"/>
</dbReference>
<dbReference type="SMART" id="SM00382">
    <property type="entry name" value="AAA"/>
    <property type="match status" value="1"/>
</dbReference>
<evidence type="ECO:0000313" key="16">
    <source>
        <dbReference type="EMBL" id="TDW99593.1"/>
    </source>
</evidence>
<keyword evidence="6 10" id="KW-0238">DNA-binding</keyword>
<dbReference type="GO" id="GO:0005829">
    <property type="term" value="C:cytosol"/>
    <property type="evidence" value="ECO:0007669"/>
    <property type="project" value="TreeGrafter"/>
</dbReference>